<keyword evidence="2 10" id="KW-0444">Lipid biosynthesis</keyword>
<reference evidence="11 12" key="1">
    <citation type="submission" date="2024-06" db="EMBL/GenBank/DDBJ databases">
        <title>A chromosome-level genome assembly of beet webworm, Loxostege sticticalis.</title>
        <authorList>
            <person name="Zhang Y."/>
        </authorList>
    </citation>
    <scope>NUCLEOTIDE SEQUENCE [LARGE SCALE GENOMIC DNA]</scope>
    <source>
        <strain evidence="11">AQ028</strain>
        <tissue evidence="11">Male pupae</tissue>
    </source>
</reference>
<keyword evidence="5 10" id="KW-0276">Fatty acid metabolism</keyword>
<dbReference type="PANTHER" id="PTHR11157:SF103">
    <property type="entry name" value="ELONGATION OF VERY LONG CHAIN FATTY ACIDS PROTEIN"/>
    <property type="match status" value="1"/>
</dbReference>
<comment type="subcellular location">
    <subcellularLocation>
        <location evidence="1">Membrane</location>
        <topology evidence="1">Multi-pass membrane protein</topology>
    </subcellularLocation>
</comment>
<dbReference type="GO" id="GO:0009922">
    <property type="term" value="F:fatty acid elongase activity"/>
    <property type="evidence" value="ECO:0007669"/>
    <property type="project" value="UniProtKB-EC"/>
</dbReference>
<dbReference type="Pfam" id="PF01151">
    <property type="entry name" value="ELO"/>
    <property type="match status" value="1"/>
</dbReference>
<keyword evidence="4 10" id="KW-0812">Transmembrane</keyword>
<feature type="transmembrane region" description="Helical" evidence="10">
    <location>
        <begin position="36"/>
        <end position="57"/>
    </location>
</feature>
<evidence type="ECO:0000256" key="5">
    <source>
        <dbReference type="ARBA" id="ARBA00022832"/>
    </source>
</evidence>
<evidence type="ECO:0000256" key="9">
    <source>
        <dbReference type="ARBA" id="ARBA00023160"/>
    </source>
</evidence>
<evidence type="ECO:0000256" key="3">
    <source>
        <dbReference type="ARBA" id="ARBA00022679"/>
    </source>
</evidence>
<evidence type="ECO:0000256" key="10">
    <source>
        <dbReference type="RuleBase" id="RU361115"/>
    </source>
</evidence>
<comment type="catalytic activity">
    <reaction evidence="10">
        <text>a very-long-chain acyl-CoA + malonyl-CoA + H(+) = a very-long-chain 3-oxoacyl-CoA + CO2 + CoA</text>
        <dbReference type="Rhea" id="RHEA:32727"/>
        <dbReference type="ChEBI" id="CHEBI:15378"/>
        <dbReference type="ChEBI" id="CHEBI:16526"/>
        <dbReference type="ChEBI" id="CHEBI:57287"/>
        <dbReference type="ChEBI" id="CHEBI:57384"/>
        <dbReference type="ChEBI" id="CHEBI:90725"/>
        <dbReference type="ChEBI" id="CHEBI:90736"/>
        <dbReference type="EC" id="2.3.1.199"/>
    </reaction>
</comment>
<dbReference type="InterPro" id="IPR030457">
    <property type="entry name" value="ELO_CS"/>
</dbReference>
<dbReference type="PANTHER" id="PTHR11157">
    <property type="entry name" value="FATTY ACID ACYL TRANSFERASE-RELATED"/>
    <property type="match status" value="1"/>
</dbReference>
<dbReference type="Proteomes" id="UP001549921">
    <property type="component" value="Unassembled WGS sequence"/>
</dbReference>
<feature type="transmembrane region" description="Helical" evidence="10">
    <location>
        <begin position="233"/>
        <end position="255"/>
    </location>
</feature>
<evidence type="ECO:0000256" key="4">
    <source>
        <dbReference type="ARBA" id="ARBA00022692"/>
    </source>
</evidence>
<sequence length="285" mass="33506">MRNTDIFLKTLTFKISVTINFPADYVDSWFLMSTPYLPSLVILLYILFVLKVGPAYMKGREPMQLRNVLVVYNAFQVMASIYLVYLGLDSIVRFGVFHRTCLFEQEEIRKEILSGCYCYSMAKVTELLDTVFFVLRKKQNQVTFLHVYHHTFTMTISWLLVKYGKTDDLIFVGTLNSFVHIIMYGYYLLSVFPGIAKYLWWKKYLTKLQLIQFMLVLVHVPINTFISKCPPSKIIICLAIFNGFLFLYLFSDFYVKSYGKEKIEKKDLGYNKKDLNKPIRKVITK</sequence>
<evidence type="ECO:0000256" key="2">
    <source>
        <dbReference type="ARBA" id="ARBA00022516"/>
    </source>
</evidence>
<dbReference type="EMBL" id="JBEDNZ010000016">
    <property type="protein sequence ID" value="KAL0822256.1"/>
    <property type="molecule type" value="Genomic_DNA"/>
</dbReference>
<keyword evidence="9 10" id="KW-0275">Fatty acid biosynthesis</keyword>
<evidence type="ECO:0000256" key="8">
    <source>
        <dbReference type="ARBA" id="ARBA00023136"/>
    </source>
</evidence>
<evidence type="ECO:0000313" key="12">
    <source>
        <dbReference type="Proteomes" id="UP001549921"/>
    </source>
</evidence>
<protein>
    <recommendedName>
        <fullName evidence="10">Elongation of very long chain fatty acids protein</fullName>
        <ecNumber evidence="10">2.3.1.199</ecNumber>
    </recommendedName>
    <alternativeName>
        <fullName evidence="10">Very-long-chain 3-oxoacyl-CoA synthase</fullName>
    </alternativeName>
</protein>
<comment type="similarity">
    <text evidence="10">Belongs to the ELO family.</text>
</comment>
<organism evidence="11 12">
    <name type="scientific">Loxostege sticticalis</name>
    <name type="common">Beet webworm moth</name>
    <dbReference type="NCBI Taxonomy" id="481309"/>
    <lineage>
        <taxon>Eukaryota</taxon>
        <taxon>Metazoa</taxon>
        <taxon>Ecdysozoa</taxon>
        <taxon>Arthropoda</taxon>
        <taxon>Hexapoda</taxon>
        <taxon>Insecta</taxon>
        <taxon>Pterygota</taxon>
        <taxon>Neoptera</taxon>
        <taxon>Endopterygota</taxon>
        <taxon>Lepidoptera</taxon>
        <taxon>Glossata</taxon>
        <taxon>Ditrysia</taxon>
        <taxon>Pyraloidea</taxon>
        <taxon>Crambidae</taxon>
        <taxon>Pyraustinae</taxon>
        <taxon>Loxostege</taxon>
    </lineage>
</organism>
<dbReference type="AlphaFoldDB" id="A0ABD0SV82"/>
<name>A0ABD0SV82_LOXSC</name>
<dbReference type="EC" id="2.3.1.199" evidence="10"/>
<feature type="transmembrane region" description="Helical" evidence="10">
    <location>
        <begin position="69"/>
        <end position="88"/>
    </location>
</feature>
<evidence type="ECO:0000313" key="11">
    <source>
        <dbReference type="EMBL" id="KAL0822256.1"/>
    </source>
</evidence>
<keyword evidence="7 10" id="KW-0443">Lipid metabolism</keyword>
<comment type="caution">
    <text evidence="11">The sequence shown here is derived from an EMBL/GenBank/DDBJ whole genome shotgun (WGS) entry which is preliminary data.</text>
</comment>
<evidence type="ECO:0000256" key="7">
    <source>
        <dbReference type="ARBA" id="ARBA00023098"/>
    </source>
</evidence>
<accession>A0ABD0SV82</accession>
<dbReference type="PROSITE" id="PS01188">
    <property type="entry name" value="ELO"/>
    <property type="match status" value="1"/>
</dbReference>
<dbReference type="GO" id="GO:0016020">
    <property type="term" value="C:membrane"/>
    <property type="evidence" value="ECO:0007669"/>
    <property type="project" value="UniProtKB-SubCell"/>
</dbReference>
<evidence type="ECO:0000256" key="1">
    <source>
        <dbReference type="ARBA" id="ARBA00004141"/>
    </source>
</evidence>
<feature type="transmembrane region" description="Helical" evidence="10">
    <location>
        <begin position="169"/>
        <end position="189"/>
    </location>
</feature>
<keyword evidence="6 10" id="KW-1133">Transmembrane helix</keyword>
<dbReference type="InterPro" id="IPR002076">
    <property type="entry name" value="ELO_fam"/>
</dbReference>
<feature type="transmembrane region" description="Helical" evidence="10">
    <location>
        <begin position="210"/>
        <end position="227"/>
    </location>
</feature>
<evidence type="ECO:0000256" key="6">
    <source>
        <dbReference type="ARBA" id="ARBA00022989"/>
    </source>
</evidence>
<proteinExistence type="inferred from homology"/>
<dbReference type="GO" id="GO:0006633">
    <property type="term" value="P:fatty acid biosynthetic process"/>
    <property type="evidence" value="ECO:0007669"/>
    <property type="project" value="UniProtKB-KW"/>
</dbReference>
<gene>
    <name evidence="11" type="ORF">ABMA28_004378</name>
</gene>
<keyword evidence="8 10" id="KW-0472">Membrane</keyword>
<keyword evidence="3 10" id="KW-0808">Transferase</keyword>